<feature type="transmembrane region" description="Helical" evidence="1">
    <location>
        <begin position="158"/>
        <end position="181"/>
    </location>
</feature>
<keyword evidence="1" id="KW-0812">Transmembrane</keyword>
<evidence type="ECO:0000313" key="3">
    <source>
        <dbReference type="Proteomes" id="UP000594262"/>
    </source>
</evidence>
<accession>A0A7M5X5G6</accession>
<keyword evidence="1" id="KW-0472">Membrane</keyword>
<dbReference type="AlphaFoldDB" id="A0A7M5X5G6"/>
<dbReference type="Proteomes" id="UP000594262">
    <property type="component" value="Unplaced"/>
</dbReference>
<keyword evidence="3" id="KW-1185">Reference proteome</keyword>
<name>A0A7M5X5G6_9CNID</name>
<organism evidence="2 3">
    <name type="scientific">Clytia hemisphaerica</name>
    <dbReference type="NCBI Taxonomy" id="252671"/>
    <lineage>
        <taxon>Eukaryota</taxon>
        <taxon>Metazoa</taxon>
        <taxon>Cnidaria</taxon>
        <taxon>Hydrozoa</taxon>
        <taxon>Hydroidolina</taxon>
        <taxon>Leptothecata</taxon>
        <taxon>Obeliida</taxon>
        <taxon>Clytiidae</taxon>
        <taxon>Clytia</taxon>
    </lineage>
</organism>
<reference evidence="2" key="1">
    <citation type="submission" date="2021-01" db="UniProtKB">
        <authorList>
            <consortium name="EnsemblMetazoa"/>
        </authorList>
    </citation>
    <scope>IDENTIFICATION</scope>
</reference>
<evidence type="ECO:0000256" key="1">
    <source>
        <dbReference type="SAM" id="Phobius"/>
    </source>
</evidence>
<proteinExistence type="predicted"/>
<dbReference type="EnsemblMetazoa" id="CLYHEMT017806.1">
    <property type="protein sequence ID" value="CLYHEMP017806.1"/>
    <property type="gene ID" value="CLYHEMG017806"/>
</dbReference>
<keyword evidence="1" id="KW-1133">Transmembrane helix</keyword>
<sequence>MAARKFPAKIYLHTKKIQRGSGSRMPNTGPLKHWSLVIHYEDENSDENFPALHIYDANNEDGILLCQKNEINGKDDEGKDKIDSYLKKERDSMTLLKTRKNDEIIMVSPSKVNQYYEEWNISQIPYQINFIDHNTCQEFVEALARKLGVLIPVFNGDIAATISELAVLMVVVIGSVFLIAAKNKR</sequence>
<protein>
    <submittedName>
        <fullName evidence="2">Uncharacterized protein</fullName>
    </submittedName>
</protein>
<evidence type="ECO:0000313" key="2">
    <source>
        <dbReference type="EnsemblMetazoa" id="CLYHEMP017806.1"/>
    </source>
</evidence>